<evidence type="ECO:0000259" key="12">
    <source>
        <dbReference type="Pfam" id="PF02878"/>
    </source>
</evidence>
<dbReference type="PANTHER" id="PTHR43771">
    <property type="entry name" value="PHOSPHOMANNOMUTASE"/>
    <property type="match status" value="1"/>
</dbReference>
<evidence type="ECO:0000256" key="3">
    <source>
        <dbReference type="ARBA" id="ARBA00004699"/>
    </source>
</evidence>
<comment type="similarity">
    <text evidence="4">Belongs to the phosphohexose mutase family.</text>
</comment>
<dbReference type="GO" id="GO:0046872">
    <property type="term" value="F:metal ion binding"/>
    <property type="evidence" value="ECO:0007669"/>
    <property type="project" value="UniProtKB-KW"/>
</dbReference>
<feature type="domain" description="Alpha-D-phosphohexomutase alpha/beta/alpha" evidence="13">
    <location>
        <begin position="469"/>
        <end position="566"/>
    </location>
</feature>
<dbReference type="Pfam" id="PF00408">
    <property type="entry name" value="PGM_PMM_IV"/>
    <property type="match status" value="1"/>
</dbReference>
<evidence type="ECO:0000313" key="16">
    <source>
        <dbReference type="Proteomes" id="UP000269708"/>
    </source>
</evidence>
<dbReference type="GO" id="GO:0005975">
    <property type="term" value="P:carbohydrate metabolic process"/>
    <property type="evidence" value="ECO:0007669"/>
    <property type="project" value="InterPro"/>
</dbReference>
<feature type="domain" description="Alpha-D-phosphohexomutase alpha/beta/alpha" evidence="12">
    <location>
        <begin position="323"/>
        <end position="444"/>
    </location>
</feature>
<name>A0A3N4VC46_9GAMM</name>
<dbReference type="CDD" id="cd03089">
    <property type="entry name" value="PMM_PGM"/>
    <property type="match status" value="1"/>
</dbReference>
<reference evidence="15 16" key="1">
    <citation type="submission" date="2018-11" db="EMBL/GenBank/DDBJ databases">
        <title>Genomic Encyclopedia of Type Strains, Phase IV (KMG-IV): sequencing the most valuable type-strain genomes for metagenomic binning, comparative biology and taxonomic classification.</title>
        <authorList>
            <person name="Goeker M."/>
        </authorList>
    </citation>
    <scope>NUCLEOTIDE SEQUENCE [LARGE SCALE GENOMIC DNA]</scope>
    <source>
        <strain evidence="15 16">DSM 25623</strain>
    </source>
</reference>
<keyword evidence="8" id="KW-0460">Magnesium</keyword>
<dbReference type="InterPro" id="IPR005844">
    <property type="entry name" value="A-D-PHexomutase_a/b/a-I"/>
</dbReference>
<dbReference type="EC" id="5.4.2.8" evidence="5"/>
<evidence type="ECO:0000256" key="4">
    <source>
        <dbReference type="ARBA" id="ARBA00010231"/>
    </source>
</evidence>
<feature type="transmembrane region" description="Helical" evidence="10">
    <location>
        <begin position="242"/>
        <end position="264"/>
    </location>
</feature>
<dbReference type="SUPFAM" id="SSF55957">
    <property type="entry name" value="Phosphoglucomutase, C-terminal domain"/>
    <property type="match status" value="1"/>
</dbReference>
<dbReference type="PRINTS" id="PR00509">
    <property type="entry name" value="PGMPMM"/>
</dbReference>
<keyword evidence="16" id="KW-1185">Reference proteome</keyword>
<comment type="catalytic activity">
    <reaction evidence="1">
        <text>alpha-D-mannose 1-phosphate = D-mannose 6-phosphate</text>
        <dbReference type="Rhea" id="RHEA:11140"/>
        <dbReference type="ChEBI" id="CHEBI:58409"/>
        <dbReference type="ChEBI" id="CHEBI:58735"/>
        <dbReference type="EC" id="5.4.2.8"/>
    </reaction>
</comment>
<dbReference type="InterPro" id="IPR005845">
    <property type="entry name" value="A-D-PHexomutase_a/b/a-II"/>
</dbReference>
<evidence type="ECO:0000256" key="1">
    <source>
        <dbReference type="ARBA" id="ARBA00000586"/>
    </source>
</evidence>
<keyword evidence="6" id="KW-0597">Phosphoprotein</keyword>
<comment type="caution">
    <text evidence="15">The sequence shown here is derived from an EMBL/GenBank/DDBJ whole genome shotgun (WGS) entry which is preliminary data.</text>
</comment>
<dbReference type="Proteomes" id="UP000269708">
    <property type="component" value="Unassembled WGS sequence"/>
</dbReference>
<evidence type="ECO:0000256" key="7">
    <source>
        <dbReference type="ARBA" id="ARBA00022723"/>
    </source>
</evidence>
<evidence type="ECO:0000256" key="5">
    <source>
        <dbReference type="ARBA" id="ARBA00012730"/>
    </source>
</evidence>
<dbReference type="AlphaFoldDB" id="A0A3N4VC46"/>
<keyword evidence="10" id="KW-1133">Transmembrane helix</keyword>
<keyword evidence="10" id="KW-0812">Transmembrane</keyword>
<dbReference type="InterPro" id="IPR016055">
    <property type="entry name" value="A-D-PHexomutase_a/b/a-I/II/III"/>
</dbReference>
<dbReference type="InterPro" id="IPR005846">
    <property type="entry name" value="A-D-PHexomutase_a/b/a-III"/>
</dbReference>
<dbReference type="InterPro" id="IPR005843">
    <property type="entry name" value="A-D-PHexomutase_C"/>
</dbReference>
<feature type="transmembrane region" description="Helical" evidence="10">
    <location>
        <begin position="20"/>
        <end position="39"/>
    </location>
</feature>
<comment type="pathway">
    <text evidence="3">Nucleotide-sugar biosynthesis; GDP-alpha-D-mannose biosynthesis; alpha-D-mannose 1-phosphate from D-fructose 6-phosphate: step 2/2.</text>
</comment>
<keyword evidence="10" id="KW-0472">Membrane</keyword>
<feature type="domain" description="Alpha-D-phosphohexomutase alpha/beta/alpha" evidence="14">
    <location>
        <begin position="571"/>
        <end position="678"/>
    </location>
</feature>
<evidence type="ECO:0000259" key="13">
    <source>
        <dbReference type="Pfam" id="PF02879"/>
    </source>
</evidence>
<evidence type="ECO:0000259" key="14">
    <source>
        <dbReference type="Pfam" id="PF02880"/>
    </source>
</evidence>
<evidence type="ECO:0000256" key="2">
    <source>
        <dbReference type="ARBA" id="ARBA00001946"/>
    </source>
</evidence>
<organism evidence="15 16">
    <name type="scientific">Vulcaniibacterium tengchongense</name>
    <dbReference type="NCBI Taxonomy" id="1273429"/>
    <lineage>
        <taxon>Bacteria</taxon>
        <taxon>Pseudomonadati</taxon>
        <taxon>Pseudomonadota</taxon>
        <taxon>Gammaproteobacteria</taxon>
        <taxon>Lysobacterales</taxon>
        <taxon>Lysobacteraceae</taxon>
        <taxon>Vulcaniibacterium</taxon>
    </lineage>
</organism>
<dbReference type="Pfam" id="PF02879">
    <property type="entry name" value="PGM_PMM_II"/>
    <property type="match status" value="1"/>
</dbReference>
<dbReference type="InterPro" id="IPR036900">
    <property type="entry name" value="A-D-PHexomutase_C_sf"/>
</dbReference>
<dbReference type="InterPro" id="IPR005841">
    <property type="entry name" value="Alpha-D-phosphohexomutase_SF"/>
</dbReference>
<dbReference type="SUPFAM" id="SSF53738">
    <property type="entry name" value="Phosphoglucomutase, first 3 domains"/>
    <property type="match status" value="3"/>
</dbReference>
<evidence type="ECO:0000256" key="6">
    <source>
        <dbReference type="ARBA" id="ARBA00022553"/>
    </source>
</evidence>
<evidence type="ECO:0000256" key="10">
    <source>
        <dbReference type="SAM" id="Phobius"/>
    </source>
</evidence>
<dbReference type="PANTHER" id="PTHR43771:SF2">
    <property type="entry name" value="PHOSPHOMANNOMUTASE_PHOSPHOGLUCOMUTASE"/>
    <property type="match status" value="1"/>
</dbReference>
<feature type="domain" description="Alpha-D-phosphohexomutase C-terminal" evidence="11">
    <location>
        <begin position="687"/>
        <end position="761"/>
    </location>
</feature>
<dbReference type="EMBL" id="RKQN01000007">
    <property type="protein sequence ID" value="RPE74717.1"/>
    <property type="molecule type" value="Genomic_DNA"/>
</dbReference>
<keyword evidence="9" id="KW-0413">Isomerase</keyword>
<dbReference type="Pfam" id="PF02878">
    <property type="entry name" value="PGM_PMM_I"/>
    <property type="match status" value="1"/>
</dbReference>
<sequence>MKSVDGGPLRDQAAQLKRLLPWAAGACVLLAAWFGWSGWQQQRDAARRESVTQARDAAVLAAQQGLAAAQKQLGERLASPGLQAALAAGDLAAAGQALGAGWNGAADAAVLPPDLRAEYAALPKSGYGRLGVLESALATGKPAAALIRHGGGTALALAAPARAGGRLAGVAYVRLPLQTVGAGLERAELADGTYLALRQGGFSAIERGDDALAGGAEALAAKVPGSELRVAAAVPDVAGGPLGLGALGCYVAAGLLLLAAGLAWRAPQLLRARAAPGGEGEEPVHTLAETIEHLPSPAKPEPVIQTSAVPAVSPVAATVDAGMFRAYDIRGIVGQNLDAGVAELIGQAIGSLMHEQGHADIVVGRDGRDSGPALSQGLIAGLRKAGRNVIDIGMVPTPVTYFAAYHLRAGSCVSVTGSHNPPDYNGFKIVIGGETLSGDAIVDLHRRIAEGRLHLGDLGTLQQRDVSEDYVQRIASDVQIDRPLKVVVDAGNGVAGDIGPRVLSAIGAEVVPLYCDIDGSFPNHHPDPSEPHNLVDLIKTVQHLDADLGVAFDGDGDRLGVVTRSGENVFPDRLLMLFAADVLERNPGAVILFDVKCTGRLPGHILRHGGSPLMWKTGHSLIKAKMRETDAELAGEMSGHFFFKERWYGFDDGIYAAARLLEILAMQPRTPTETLAALPNGVSTPEIKVAAPGGDPHAFVERFRDRARFEGARLSTIDGLRVDFAEGWGLVRASNTTPVLVMRFDADNADALARIKAAFREQLLALQPDLSLPF</sequence>
<evidence type="ECO:0000256" key="9">
    <source>
        <dbReference type="ARBA" id="ARBA00023235"/>
    </source>
</evidence>
<keyword evidence="7" id="KW-0479">Metal-binding</keyword>
<dbReference type="Gene3D" id="3.30.310.50">
    <property type="entry name" value="Alpha-D-phosphohexomutase, C-terminal domain"/>
    <property type="match status" value="1"/>
</dbReference>
<evidence type="ECO:0000313" key="15">
    <source>
        <dbReference type="EMBL" id="RPE74717.1"/>
    </source>
</evidence>
<evidence type="ECO:0000256" key="8">
    <source>
        <dbReference type="ARBA" id="ARBA00022842"/>
    </source>
</evidence>
<proteinExistence type="inferred from homology"/>
<gene>
    <name evidence="15" type="ORF">EDC50_3129</name>
</gene>
<dbReference type="RefSeq" id="WP_123771433.1">
    <property type="nucleotide sequence ID" value="NZ_RKQN01000007.1"/>
</dbReference>
<comment type="cofactor">
    <cofactor evidence="2">
        <name>Mg(2+)</name>
        <dbReference type="ChEBI" id="CHEBI:18420"/>
    </cofactor>
</comment>
<evidence type="ECO:0000259" key="11">
    <source>
        <dbReference type="Pfam" id="PF00408"/>
    </source>
</evidence>
<protein>
    <recommendedName>
        <fullName evidence="5">phosphomannomutase</fullName>
        <ecNumber evidence="5">5.4.2.8</ecNumber>
    </recommendedName>
</protein>
<accession>A0A3N4VC46</accession>
<dbReference type="Gene3D" id="3.40.120.10">
    <property type="entry name" value="Alpha-D-Glucose-1,6-Bisphosphate, subunit A, domain 3"/>
    <property type="match status" value="3"/>
</dbReference>
<dbReference type="Pfam" id="PF02880">
    <property type="entry name" value="PGM_PMM_III"/>
    <property type="match status" value="1"/>
</dbReference>
<dbReference type="GO" id="GO:0004615">
    <property type="term" value="F:phosphomannomutase activity"/>
    <property type="evidence" value="ECO:0007669"/>
    <property type="project" value="UniProtKB-EC"/>
</dbReference>